<evidence type="ECO:0000256" key="2">
    <source>
        <dbReference type="ARBA" id="ARBA00023015"/>
    </source>
</evidence>
<reference evidence="10 11" key="1">
    <citation type="journal article" date="2013" name="Genome Biol.">
        <title>The genome sequence of the most widely cultivated cacao type and its use to identify candidate genes regulating pod color.</title>
        <authorList>
            <person name="Motamayor J.C."/>
            <person name="Mockaitis K."/>
            <person name="Schmutz J."/>
            <person name="Haiminen N."/>
            <person name="Iii D.L."/>
            <person name="Cornejo O."/>
            <person name="Findley S.D."/>
            <person name="Zheng P."/>
            <person name="Utro F."/>
            <person name="Royaert S."/>
            <person name="Saski C."/>
            <person name="Jenkins J."/>
            <person name="Podicheti R."/>
            <person name="Zhao M."/>
            <person name="Scheffler B.E."/>
            <person name="Stack J.C."/>
            <person name="Feltus F.A."/>
            <person name="Mustiga G.M."/>
            <person name="Amores F."/>
            <person name="Phillips W."/>
            <person name="Marelli J.P."/>
            <person name="May G.D."/>
            <person name="Shapiro H."/>
            <person name="Ma J."/>
            <person name="Bustamante C.D."/>
            <person name="Schnell R.J."/>
            <person name="Main D."/>
            <person name="Gilbert D."/>
            <person name="Parida L."/>
            <person name="Kuhn D.N."/>
        </authorList>
    </citation>
    <scope>NUCLEOTIDE SEQUENCE [LARGE SCALE GENOMIC DNA]</scope>
    <source>
        <strain evidence="11">cv. Matina 1-6</strain>
    </source>
</reference>
<dbReference type="GO" id="GO:0003677">
    <property type="term" value="F:DNA binding"/>
    <property type="evidence" value="ECO:0007669"/>
    <property type="project" value="UniProtKB-KW"/>
</dbReference>
<dbReference type="Gramene" id="EOY21863">
    <property type="protein sequence ID" value="EOY21863"/>
    <property type="gene ID" value="TCM_014009"/>
</dbReference>
<keyword evidence="4" id="KW-0238">DNA-binding</keyword>
<keyword evidence="5" id="KW-0804">Transcription</keyword>
<keyword evidence="2" id="KW-0805">Transcription regulation</keyword>
<dbReference type="PANTHER" id="PTHR46373:SF20">
    <property type="entry name" value="PROTEIN RKD1"/>
    <property type="match status" value="1"/>
</dbReference>
<dbReference type="HOGENOM" id="CLU_071153_0_0_1"/>
<evidence type="ECO:0000259" key="9">
    <source>
        <dbReference type="PROSITE" id="PS51519"/>
    </source>
</evidence>
<protein>
    <submittedName>
        <fullName evidence="10">RWP-RK domain-containing protein, putative</fullName>
    </submittedName>
</protein>
<dbReference type="InterPro" id="IPR003035">
    <property type="entry name" value="RWP-RK_dom"/>
</dbReference>
<evidence type="ECO:0000256" key="5">
    <source>
        <dbReference type="ARBA" id="ARBA00023163"/>
    </source>
</evidence>
<organism evidence="10 11">
    <name type="scientific">Theobroma cacao</name>
    <name type="common">Cacao</name>
    <name type="synonym">Cocoa</name>
    <dbReference type="NCBI Taxonomy" id="3641"/>
    <lineage>
        <taxon>Eukaryota</taxon>
        <taxon>Viridiplantae</taxon>
        <taxon>Streptophyta</taxon>
        <taxon>Embryophyta</taxon>
        <taxon>Tracheophyta</taxon>
        <taxon>Spermatophyta</taxon>
        <taxon>Magnoliopsida</taxon>
        <taxon>eudicotyledons</taxon>
        <taxon>Gunneridae</taxon>
        <taxon>Pentapetalae</taxon>
        <taxon>rosids</taxon>
        <taxon>malvids</taxon>
        <taxon>Malvales</taxon>
        <taxon>Malvaceae</taxon>
        <taxon>Byttnerioideae</taxon>
        <taxon>Theobroma</taxon>
    </lineage>
</organism>
<dbReference type="GO" id="GO:0003700">
    <property type="term" value="F:DNA-binding transcription factor activity"/>
    <property type="evidence" value="ECO:0007669"/>
    <property type="project" value="InterPro"/>
</dbReference>
<evidence type="ECO:0000256" key="8">
    <source>
        <dbReference type="SAM" id="MobiDB-lite"/>
    </source>
</evidence>
<keyword evidence="6" id="KW-0539">Nucleus</keyword>
<dbReference type="PANTHER" id="PTHR46373">
    <property type="entry name" value="PROTEIN RKD4"/>
    <property type="match status" value="1"/>
</dbReference>
<dbReference type="Proteomes" id="UP000026915">
    <property type="component" value="Chromosome 3"/>
</dbReference>
<dbReference type="PROSITE" id="PS51519">
    <property type="entry name" value="RWP_RK"/>
    <property type="match status" value="1"/>
</dbReference>
<dbReference type="Pfam" id="PF02042">
    <property type="entry name" value="RWP-RK"/>
    <property type="match status" value="1"/>
</dbReference>
<feature type="region of interest" description="Disordered" evidence="8">
    <location>
        <begin position="281"/>
        <end position="305"/>
    </location>
</feature>
<accession>A0A061FXS1</accession>
<keyword evidence="11" id="KW-1185">Reference proteome</keyword>
<evidence type="ECO:0000256" key="1">
    <source>
        <dbReference type="ARBA" id="ARBA00004049"/>
    </source>
</evidence>
<name>A0A061FXS1_THECC</name>
<dbReference type="OMA" id="MANQCPL"/>
<feature type="compositionally biased region" description="Polar residues" evidence="8">
    <location>
        <begin position="295"/>
        <end position="305"/>
    </location>
</feature>
<evidence type="ECO:0000256" key="6">
    <source>
        <dbReference type="ARBA" id="ARBA00023242"/>
    </source>
</evidence>
<keyword evidence="3 7" id="KW-0175">Coiled coil</keyword>
<gene>
    <name evidence="10" type="ORF">TCM_014009</name>
</gene>
<evidence type="ECO:0000256" key="3">
    <source>
        <dbReference type="ARBA" id="ARBA00023054"/>
    </source>
</evidence>
<proteinExistence type="predicted"/>
<dbReference type="eggNOG" id="ENOG502QSPQ">
    <property type="taxonomic scope" value="Eukaryota"/>
</dbReference>
<dbReference type="AlphaFoldDB" id="A0A061FXS1"/>
<evidence type="ECO:0000256" key="7">
    <source>
        <dbReference type="SAM" id="Coils"/>
    </source>
</evidence>
<dbReference type="InParanoid" id="A0A061FXS1"/>
<feature type="domain" description="RWP-RK" evidence="9">
    <location>
        <begin position="125"/>
        <end position="211"/>
    </location>
</feature>
<comment type="function">
    <text evidence="1">Putative transcription factor.</text>
</comment>
<dbReference type="InterPro" id="IPR044607">
    <property type="entry name" value="RKD-like"/>
</dbReference>
<dbReference type="EMBL" id="CM001881">
    <property type="protein sequence ID" value="EOY21863.1"/>
    <property type="molecule type" value="Genomic_DNA"/>
</dbReference>
<feature type="coiled-coil region" evidence="7">
    <location>
        <begin position="203"/>
        <end position="230"/>
    </location>
</feature>
<dbReference type="STRING" id="3641.A0A061FXS1"/>
<evidence type="ECO:0000313" key="11">
    <source>
        <dbReference type="Proteomes" id="UP000026915"/>
    </source>
</evidence>
<evidence type="ECO:0000256" key="4">
    <source>
        <dbReference type="ARBA" id="ARBA00023125"/>
    </source>
</evidence>
<sequence length="305" mass="35434">MGSHYSFNGWSKSELVAKEEETSPFATQLPPDSSASVYYNSVDWQNEFPIQESFFDALPLMSSFYTDPLYDSLDFEKSSSLIQDHLTIVAENNLLGCEKGNGFWNELGALFKPNGKNEDFGEELKEERRAKRCREEKCSSSTMLSRKVISQYFYLPITQAAKELNVGLTLLKKRCRELGIRRWPHRKLMSLQTLIWNVQELQKEEGEESERKLREAVEVLERERKLLEEMPDLQLEDKTKRLRQACFKANYKKRKLMMMESQSSSGGSRESLDLTRGYDMENEEDEEEMKLLLSDSFSSTNIMAN</sequence>
<evidence type="ECO:0000313" key="10">
    <source>
        <dbReference type="EMBL" id="EOY21863.1"/>
    </source>
</evidence>